<dbReference type="AlphaFoldDB" id="A0A7N2LGW2"/>
<evidence type="ECO:0000256" key="2">
    <source>
        <dbReference type="ARBA" id="ARBA00022448"/>
    </source>
</evidence>
<keyword evidence="4" id="KW-0653">Protein transport</keyword>
<comment type="function">
    <text evidence="4">Component of the exocyst complex.</text>
</comment>
<comment type="similarity">
    <text evidence="1 4">Belongs to the EXO70 family.</text>
</comment>
<name>A0A7N2LGW2_QUELO</name>
<evidence type="ECO:0000256" key="4">
    <source>
        <dbReference type="RuleBase" id="RU365026"/>
    </source>
</evidence>
<dbReference type="EMBL" id="LRBV02000004">
    <property type="status" value="NOT_ANNOTATED_CDS"/>
    <property type="molecule type" value="Genomic_DNA"/>
</dbReference>
<dbReference type="InterPro" id="IPR046364">
    <property type="entry name" value="Exo70_C"/>
</dbReference>
<dbReference type="PANTHER" id="PTHR12542">
    <property type="entry name" value="EXOCYST COMPLEX PROTEIN EXO70"/>
    <property type="match status" value="1"/>
</dbReference>
<reference evidence="6" key="2">
    <citation type="submission" date="2021-01" db="UniProtKB">
        <authorList>
            <consortium name="EnsemblPlants"/>
        </authorList>
    </citation>
    <scope>IDENTIFICATION</scope>
</reference>
<evidence type="ECO:0000313" key="6">
    <source>
        <dbReference type="EnsemblPlants" id="QL04p047391:mrna"/>
    </source>
</evidence>
<evidence type="ECO:0000256" key="1">
    <source>
        <dbReference type="ARBA" id="ARBA00006756"/>
    </source>
</evidence>
<dbReference type="OMA" id="FRRCNGR"/>
<dbReference type="SUPFAM" id="SSF74788">
    <property type="entry name" value="Cullin repeat-like"/>
    <property type="match status" value="1"/>
</dbReference>
<dbReference type="Gene3D" id="1.20.1280.170">
    <property type="entry name" value="Exocyst complex component Exo70"/>
    <property type="match status" value="1"/>
</dbReference>
<dbReference type="InterPro" id="IPR004140">
    <property type="entry name" value="Exo70"/>
</dbReference>
<dbReference type="GO" id="GO:0005546">
    <property type="term" value="F:phosphatidylinositol-4,5-bisphosphate binding"/>
    <property type="evidence" value="ECO:0007669"/>
    <property type="project" value="InterPro"/>
</dbReference>
<reference evidence="6 7" key="1">
    <citation type="journal article" date="2016" name="G3 (Bethesda)">
        <title>First Draft Assembly and Annotation of the Genome of a California Endemic Oak Quercus lobata Nee (Fagaceae).</title>
        <authorList>
            <person name="Sork V.L."/>
            <person name="Fitz-Gibbon S.T."/>
            <person name="Puiu D."/>
            <person name="Crepeau M."/>
            <person name="Gugger P.F."/>
            <person name="Sherman R."/>
            <person name="Stevens K."/>
            <person name="Langley C.H."/>
            <person name="Pellegrini M."/>
            <person name="Salzberg S.L."/>
        </authorList>
    </citation>
    <scope>NUCLEOTIDE SEQUENCE [LARGE SCALE GENOMIC DNA]</scope>
    <source>
        <strain evidence="6 7">cv. SW786</strain>
    </source>
</reference>
<dbReference type="InParanoid" id="A0A7N2LGW2"/>
<evidence type="ECO:0000259" key="5">
    <source>
        <dbReference type="Pfam" id="PF03081"/>
    </source>
</evidence>
<dbReference type="Pfam" id="PF03081">
    <property type="entry name" value="Exo70_C"/>
    <property type="match status" value="2"/>
</dbReference>
<dbReference type="GO" id="GO:0006887">
    <property type="term" value="P:exocytosis"/>
    <property type="evidence" value="ECO:0007669"/>
    <property type="project" value="UniProtKB-KW"/>
</dbReference>
<accession>A0A7N2LGW2</accession>
<proteinExistence type="inferred from homology"/>
<dbReference type="PANTHER" id="PTHR12542:SF41">
    <property type="entry name" value="EXOCYST COMPLEX COMPONENT 7"/>
    <property type="match status" value="1"/>
</dbReference>
<keyword evidence="3 4" id="KW-0268">Exocytosis</keyword>
<protein>
    <recommendedName>
        <fullName evidence="4">Exocyst subunit Exo70 family protein</fullName>
    </recommendedName>
</protein>
<feature type="domain" description="Exocyst complex subunit Exo70 C-terminal" evidence="5">
    <location>
        <begin position="17"/>
        <end position="93"/>
    </location>
</feature>
<dbReference type="EnsemblPlants" id="QL04p047391:mrna">
    <property type="protein sequence ID" value="QL04p047391:mrna"/>
    <property type="gene ID" value="QL04p047391"/>
</dbReference>
<keyword evidence="2 4" id="KW-0813">Transport</keyword>
<dbReference type="GO" id="GO:0000145">
    <property type="term" value="C:exocyst"/>
    <property type="evidence" value="ECO:0007669"/>
    <property type="project" value="InterPro"/>
</dbReference>
<evidence type="ECO:0000256" key="3">
    <source>
        <dbReference type="ARBA" id="ARBA00022483"/>
    </source>
</evidence>
<dbReference type="GO" id="GO:0015031">
    <property type="term" value="P:protein transport"/>
    <property type="evidence" value="ECO:0007669"/>
    <property type="project" value="UniProtKB-KW"/>
</dbReference>
<keyword evidence="7" id="KW-1185">Reference proteome</keyword>
<organism evidence="6 7">
    <name type="scientific">Quercus lobata</name>
    <name type="common">Valley oak</name>
    <dbReference type="NCBI Taxonomy" id="97700"/>
    <lineage>
        <taxon>Eukaryota</taxon>
        <taxon>Viridiplantae</taxon>
        <taxon>Streptophyta</taxon>
        <taxon>Embryophyta</taxon>
        <taxon>Tracheophyta</taxon>
        <taxon>Spermatophyta</taxon>
        <taxon>Magnoliopsida</taxon>
        <taxon>eudicotyledons</taxon>
        <taxon>Gunneridae</taxon>
        <taxon>Pentapetalae</taxon>
        <taxon>rosids</taxon>
        <taxon>fabids</taxon>
        <taxon>Fagales</taxon>
        <taxon>Fagaceae</taxon>
        <taxon>Quercus</taxon>
    </lineage>
</organism>
<dbReference type="Proteomes" id="UP000594261">
    <property type="component" value="Chromosome 4"/>
</dbReference>
<dbReference type="InterPro" id="IPR016159">
    <property type="entry name" value="Cullin_repeat-like_dom_sf"/>
</dbReference>
<sequence>MFRRCNGRFWRPKSGIGIHFMCIAVKLLYAGERIVCDQIFECFDSLRDQCFGEVTASSVSVLLSFRDAIAKSKRSPEKLFVLLDMYEIMRELHSKAAQETFGDFEEVVEKDATKTAALDGTVHPLTSYVINYVKFLF</sequence>
<evidence type="ECO:0000313" key="7">
    <source>
        <dbReference type="Proteomes" id="UP000594261"/>
    </source>
</evidence>
<dbReference type="Gramene" id="QL04p047391:mrna">
    <property type="protein sequence ID" value="QL04p047391:mrna"/>
    <property type="gene ID" value="QL04p047391"/>
</dbReference>
<feature type="domain" description="Exocyst complex subunit Exo70 C-terminal" evidence="5">
    <location>
        <begin position="95"/>
        <end position="136"/>
    </location>
</feature>